<reference evidence="3" key="1">
    <citation type="submission" date="2016-11" db="EMBL/GenBank/DDBJ databases">
        <authorList>
            <person name="Varghese N."/>
            <person name="Submissions S."/>
        </authorList>
    </citation>
    <scope>NUCLEOTIDE SEQUENCE [LARGE SCALE GENOMIC DNA]</scope>
    <source>
        <strain evidence="3">DSM 26134</strain>
    </source>
</reference>
<evidence type="ECO:0000313" key="2">
    <source>
        <dbReference type="EMBL" id="SHK17733.1"/>
    </source>
</evidence>
<keyword evidence="1" id="KW-0732">Signal</keyword>
<name>A0A1M6QCD6_REIAG</name>
<dbReference type="InterPro" id="IPR019861">
    <property type="entry name" value="PorP/SprF_Bacteroidetes"/>
</dbReference>
<dbReference type="AlphaFoldDB" id="A0A1M6QCD6"/>
<dbReference type="Pfam" id="PF11751">
    <property type="entry name" value="PorP_SprF"/>
    <property type="match status" value="1"/>
</dbReference>
<dbReference type="EMBL" id="FRAA01000003">
    <property type="protein sequence ID" value="SHK17733.1"/>
    <property type="molecule type" value="Genomic_DNA"/>
</dbReference>
<keyword evidence="3" id="KW-1185">Reference proteome</keyword>
<evidence type="ECO:0000313" key="3">
    <source>
        <dbReference type="Proteomes" id="UP000184474"/>
    </source>
</evidence>
<dbReference type="Proteomes" id="UP000184474">
    <property type="component" value="Unassembled WGS sequence"/>
</dbReference>
<evidence type="ECO:0000256" key="1">
    <source>
        <dbReference type="SAM" id="SignalP"/>
    </source>
</evidence>
<protein>
    <submittedName>
        <fullName evidence="2">Type IX secretion system membrane protein, PorP/SprF family</fullName>
    </submittedName>
</protein>
<feature type="chain" id="PRO_5012161004" evidence="1">
    <location>
        <begin position="23"/>
        <end position="345"/>
    </location>
</feature>
<gene>
    <name evidence="2" type="ORF">SAMN04488028_103263</name>
</gene>
<dbReference type="NCBIfam" id="TIGR03519">
    <property type="entry name" value="T9SS_PorP_fam"/>
    <property type="match status" value="1"/>
</dbReference>
<proteinExistence type="predicted"/>
<dbReference type="RefSeq" id="WP_073122311.1">
    <property type="nucleotide sequence ID" value="NZ_FRAA01000003.1"/>
</dbReference>
<feature type="signal peptide" evidence="1">
    <location>
        <begin position="1"/>
        <end position="22"/>
    </location>
</feature>
<organism evidence="2 3">
    <name type="scientific">Reichenbachiella agariperforans</name>
    <dbReference type="NCBI Taxonomy" id="156994"/>
    <lineage>
        <taxon>Bacteria</taxon>
        <taxon>Pseudomonadati</taxon>
        <taxon>Bacteroidota</taxon>
        <taxon>Cytophagia</taxon>
        <taxon>Cytophagales</taxon>
        <taxon>Reichenbachiellaceae</taxon>
        <taxon>Reichenbachiella</taxon>
    </lineage>
</organism>
<accession>A0A1M6QCD6</accession>
<sequence length="345" mass="38571">MLRKVLVFFLVSTLLISVDSYGQDPQFSQYYAAPLYLNPALAGVNQIGRAGVNYRNQWPSIDASFETFSAYVDNNFDEKNSSVGLLITSDREGIAGLTSTEIALQYAYQVNVNYKWTFRPAIQASYTLRDLNFNRLTFGDQLDNNGLNGNPTAEQFDGAGKVSYFDMGLGGLVYSERIWFGAAMHHIREPDQSFLGDGSPLPRKLSFHGGYKIPIQTGYKRGETAKGMERSISPTFNYRSQGEFDQLDLGMYFTLQPVIFGLWYRGIPIKTPEGSGTNSESLIFMFGVTQKSLTFGYSFDYTLSSLGINTGGAHEVSIIYTFRLGDPRKPSRDVRELKCPVPVIF</sequence>
<dbReference type="STRING" id="156994.SAMN04488028_103263"/>